<reference evidence="3" key="1">
    <citation type="submission" date="2011-03" db="EMBL/GenBank/DDBJ databases">
        <title>The Genome Sequence of Nematocida sp1 strain ERTm2.</title>
        <authorList>
            <consortium name="The Broad Institute Genome Sequencing Platform"/>
            <consortium name="The Broad Institute Genome Sequencing Center for Infectious Disease"/>
            <person name="Cuomo C."/>
            <person name="Troemel E."/>
            <person name="Young S.K."/>
            <person name="Zeng Q."/>
            <person name="Gargeya S."/>
            <person name="Fitzgerald M."/>
            <person name="Haas B."/>
            <person name="Abouelleil A."/>
            <person name="Alvarado L."/>
            <person name="Arachchi H.M."/>
            <person name="Berlin A."/>
            <person name="Brown A."/>
            <person name="Chapman S.B."/>
            <person name="Chen Z."/>
            <person name="Dunbar C."/>
            <person name="Freedman E."/>
            <person name="Gearin G."/>
            <person name="Gellesch M."/>
            <person name="Goldberg J."/>
            <person name="Griggs A."/>
            <person name="Gujja S."/>
            <person name="Heilman E.R."/>
            <person name="Heiman D."/>
            <person name="Howarth C."/>
            <person name="Larson L."/>
            <person name="Lui A."/>
            <person name="MacDonald P.J.P."/>
            <person name="Mehta T."/>
            <person name="Montmayeur A."/>
            <person name="Murphy C."/>
            <person name="Neiman D."/>
            <person name="Pearson M."/>
            <person name="Priest M."/>
            <person name="Roberts A."/>
            <person name="Saif S."/>
            <person name="Shea T."/>
            <person name="Shenoy N."/>
            <person name="Sisk P."/>
            <person name="Stolte C."/>
            <person name="Sykes S."/>
            <person name="White J."/>
            <person name="Yandava C."/>
            <person name="Wortman J."/>
            <person name="Nusbaum C."/>
            <person name="Birren B."/>
        </authorList>
    </citation>
    <scope>NUCLEOTIDE SEQUENCE</scope>
    <source>
        <strain evidence="3">ERTm2</strain>
    </source>
</reference>
<sequence length="1015" mass="117733">MICYVETNRYTKTHKIIIVCLMCIWALSNIIATNNECASGSLTTENNEQIDTFQLASTSDTHYQKDSLELSTSNQTSIIVTTFYVDGFGNLFYIDDKGCRVFMCLTKDIVVEGDLLYNIYKDAFGNQILIDINIHPSVFNVEDISSRAHSSQEESTLDNPAEVTILKRPRDSTLTRSGDNLSSKKRKYTKNIKDTDSISRIIIYNNKDKYKNAFNNLEAYKSKAQSDTTRDKPHGFSYLFTKGSMNNENTKCECSIKKNYEYELQFWQFLTESYHNSLAEKINCIKNLMNEMEKKRNSIKIINYYHFFLEDLNRYIESHINTEHIRAKYDYTDSSKNNICSVSKTEPETLGEIYEETQTDLKWWANSMSIISKKTEEMKKECLIDDAALKENLHFILKLPEILRDLVLITPEILFKIKEEMKNISDSEASEALCIIEYLYYLVNNDAEKMNIAYNEVKALSVNEESIDIHCTVMVYRWAYYAFCCFYKYAPFTCVADVKSEEDNPKNKEAAVKNIFQTHCPYIPQNGVFRLHGKRAIVPPTLRKYNLYETTKMAGHNSMVIEQQNQQFLNLSHHRFNDHYHVQLVDNSRHTVKLIPIPYIYIERPDSSRISIQQKIYLIRDIVDYIKFILKSTYSEKSSDFNVYPFKYRRKEKTWTVLTGFTKREYTLNLTIDKTLVEIVNANCDVVFYYFEEDIATDYFECVDFQISVDPNSETPRIPLFLTNSMLVSAIVSPYIWKTPANTATRVIAKSDHPTTKAINFIQMNNNAYPIHQSLSSASPSNNEPQPKRSYINYYYCDFLVQDINDYRFCTAECFSILSIDNNTIARLLSTDWDTQIKKSVREYASYRFHISAAQKLLRESLLRDKKEVAPTLLDILQRENLSGDKVTYGLCIYQRSLDGKEVAIPIMCEKMRRLLSENIDGEIKSKYANGESDILPPRIDIKDIKENSTVFITVKAFNYTQANLGMHYDIIAALFYNNNNSALAPTRTTKRKLSLKTATKKSSRKTKNKAARSN</sequence>
<feature type="compositionally biased region" description="Basic residues" evidence="1">
    <location>
        <begin position="989"/>
        <end position="1015"/>
    </location>
</feature>
<dbReference type="AlphaFoldDB" id="H8ZBY5"/>
<gene>
    <name evidence="3" type="ORF">NERG_01228</name>
</gene>
<evidence type="ECO:0000313" key="3">
    <source>
        <dbReference type="EMBL" id="EHY65621.1"/>
    </source>
</evidence>
<feature type="transmembrane region" description="Helical" evidence="2">
    <location>
        <begin position="16"/>
        <end position="32"/>
    </location>
</feature>
<accession>H8ZBY5</accession>
<keyword evidence="2" id="KW-1133">Transmembrane helix</keyword>
<evidence type="ECO:0000256" key="2">
    <source>
        <dbReference type="SAM" id="Phobius"/>
    </source>
</evidence>
<organism evidence="3">
    <name type="scientific">Nematocida ausubeli (strain ATCC PRA-371 / ERTm2)</name>
    <name type="common">Nematode killer fungus</name>
    <dbReference type="NCBI Taxonomy" id="1913371"/>
    <lineage>
        <taxon>Eukaryota</taxon>
        <taxon>Fungi</taxon>
        <taxon>Fungi incertae sedis</taxon>
        <taxon>Microsporidia</taxon>
        <taxon>Nematocida</taxon>
    </lineage>
</organism>
<evidence type="ECO:0000256" key="1">
    <source>
        <dbReference type="SAM" id="MobiDB-lite"/>
    </source>
</evidence>
<dbReference type="EMBL" id="JH604635">
    <property type="protein sequence ID" value="EHY65621.1"/>
    <property type="molecule type" value="Genomic_DNA"/>
</dbReference>
<proteinExistence type="predicted"/>
<name>H8ZBY5_NEMA1</name>
<keyword evidence="2" id="KW-0472">Membrane</keyword>
<feature type="region of interest" description="Disordered" evidence="1">
    <location>
        <begin position="988"/>
        <end position="1015"/>
    </location>
</feature>
<dbReference type="HOGENOM" id="CLU_302289_0_0_1"/>
<dbReference type="Proteomes" id="UP000005622">
    <property type="component" value="Unassembled WGS sequence"/>
</dbReference>
<protein>
    <submittedName>
        <fullName evidence="3">Uncharacterized protein</fullName>
    </submittedName>
</protein>
<keyword evidence="2" id="KW-0812">Transmembrane</keyword>